<name>A0A183MXE0_9TREM</name>
<feature type="compositionally biased region" description="Polar residues" evidence="1">
    <location>
        <begin position="47"/>
        <end position="58"/>
    </location>
</feature>
<organism evidence="2 3">
    <name type="scientific">Schistosoma margrebowiei</name>
    <dbReference type="NCBI Taxonomy" id="48269"/>
    <lineage>
        <taxon>Eukaryota</taxon>
        <taxon>Metazoa</taxon>
        <taxon>Spiralia</taxon>
        <taxon>Lophotrochozoa</taxon>
        <taxon>Platyhelminthes</taxon>
        <taxon>Trematoda</taxon>
        <taxon>Digenea</taxon>
        <taxon>Strigeidida</taxon>
        <taxon>Schistosomatoidea</taxon>
        <taxon>Schistosomatidae</taxon>
        <taxon>Schistosoma</taxon>
    </lineage>
</organism>
<protein>
    <submittedName>
        <fullName evidence="2">Uncharacterized protein</fullName>
    </submittedName>
</protein>
<gene>
    <name evidence="2" type="ORF">SMRZ_LOCUS20715</name>
</gene>
<keyword evidence="3" id="KW-1185">Reference proteome</keyword>
<proteinExistence type="predicted"/>
<dbReference type="AlphaFoldDB" id="A0A183MXE0"/>
<accession>A0A183MXE0</accession>
<evidence type="ECO:0000313" key="3">
    <source>
        <dbReference type="Proteomes" id="UP000277204"/>
    </source>
</evidence>
<reference evidence="2 3" key="1">
    <citation type="submission" date="2018-11" db="EMBL/GenBank/DDBJ databases">
        <authorList>
            <consortium name="Pathogen Informatics"/>
        </authorList>
    </citation>
    <scope>NUCLEOTIDE SEQUENCE [LARGE SCALE GENOMIC DNA]</scope>
    <source>
        <strain evidence="2 3">Zambia</strain>
    </source>
</reference>
<sequence length="77" mass="8762">MKMSTSEGKHGIQWTSKMQLDDLDSADGLALLSQNATTNAAEDDQCRSSLSSNRYQYTQREKQDSPIKRSMKQYNQN</sequence>
<feature type="region of interest" description="Disordered" evidence="1">
    <location>
        <begin position="37"/>
        <end position="77"/>
    </location>
</feature>
<dbReference type="EMBL" id="UZAI01018424">
    <property type="protein sequence ID" value="VDP36872.1"/>
    <property type="molecule type" value="Genomic_DNA"/>
</dbReference>
<evidence type="ECO:0000256" key="1">
    <source>
        <dbReference type="SAM" id="MobiDB-lite"/>
    </source>
</evidence>
<dbReference type="Proteomes" id="UP000277204">
    <property type="component" value="Unassembled WGS sequence"/>
</dbReference>
<evidence type="ECO:0000313" key="2">
    <source>
        <dbReference type="EMBL" id="VDP36872.1"/>
    </source>
</evidence>